<proteinExistence type="predicted"/>
<protein>
    <submittedName>
        <fullName evidence="3">XTP/dITP diphosphohydrolase</fullName>
    </submittedName>
</protein>
<dbReference type="Pfam" id="PF03819">
    <property type="entry name" value="MazG"/>
    <property type="match status" value="1"/>
</dbReference>
<dbReference type="STRING" id="630515.SAMN04489812_1418"/>
<dbReference type="GO" id="GO:0006203">
    <property type="term" value="P:dGTP catabolic process"/>
    <property type="evidence" value="ECO:0007669"/>
    <property type="project" value="TreeGrafter"/>
</dbReference>
<dbReference type="GO" id="GO:0046061">
    <property type="term" value="P:dATP catabolic process"/>
    <property type="evidence" value="ECO:0007669"/>
    <property type="project" value="TreeGrafter"/>
</dbReference>
<evidence type="ECO:0000256" key="1">
    <source>
        <dbReference type="SAM" id="MobiDB-lite"/>
    </source>
</evidence>
<dbReference type="InterPro" id="IPR011551">
    <property type="entry name" value="NTP_PyrPHydrolase_MazG"/>
</dbReference>
<dbReference type="Proteomes" id="UP000199103">
    <property type="component" value="Chromosome I"/>
</dbReference>
<dbReference type="GO" id="GO:0047429">
    <property type="term" value="F:nucleoside triphosphate diphosphatase activity"/>
    <property type="evidence" value="ECO:0007669"/>
    <property type="project" value="TreeGrafter"/>
</dbReference>
<reference evidence="3 4" key="1">
    <citation type="submission" date="2016-10" db="EMBL/GenBank/DDBJ databases">
        <authorList>
            <person name="de Groot N.N."/>
        </authorList>
    </citation>
    <scope>NUCLEOTIDE SEQUENCE [LARGE SCALE GENOMIC DNA]</scope>
    <source>
        <strain evidence="3 4">DSM 21800</strain>
    </source>
</reference>
<dbReference type="GO" id="GO:0046076">
    <property type="term" value="P:dTTP catabolic process"/>
    <property type="evidence" value="ECO:0007669"/>
    <property type="project" value="TreeGrafter"/>
</dbReference>
<evidence type="ECO:0000313" key="3">
    <source>
        <dbReference type="EMBL" id="SDS27806.1"/>
    </source>
</evidence>
<evidence type="ECO:0000313" key="4">
    <source>
        <dbReference type="Proteomes" id="UP000199103"/>
    </source>
</evidence>
<name>A0A1H1QWR7_9ACTN</name>
<dbReference type="GO" id="GO:0046052">
    <property type="term" value="P:UTP catabolic process"/>
    <property type="evidence" value="ECO:0007669"/>
    <property type="project" value="TreeGrafter"/>
</dbReference>
<dbReference type="InterPro" id="IPR048015">
    <property type="entry name" value="NTP-PPase_MazG-like_N"/>
</dbReference>
<feature type="region of interest" description="Disordered" evidence="1">
    <location>
        <begin position="220"/>
        <end position="241"/>
    </location>
</feature>
<accession>A0A1H1QWR7</accession>
<keyword evidence="4" id="KW-1185">Reference proteome</keyword>
<dbReference type="SUPFAM" id="SSF101386">
    <property type="entry name" value="all-alpha NTP pyrophosphatases"/>
    <property type="match status" value="1"/>
</dbReference>
<dbReference type="PANTHER" id="PTHR30522:SF0">
    <property type="entry name" value="NUCLEOSIDE TRIPHOSPHATE PYROPHOSPHOHYDROLASE"/>
    <property type="match status" value="1"/>
</dbReference>
<feature type="domain" description="NTP pyrophosphohydrolase MazG-like" evidence="2">
    <location>
        <begin position="37"/>
        <end position="116"/>
    </location>
</feature>
<dbReference type="GO" id="GO:0046047">
    <property type="term" value="P:TTP catabolic process"/>
    <property type="evidence" value="ECO:0007669"/>
    <property type="project" value="TreeGrafter"/>
</dbReference>
<gene>
    <name evidence="3" type="ORF">SAMN04489812_1418</name>
</gene>
<dbReference type="AlphaFoldDB" id="A0A1H1QWR7"/>
<dbReference type="PANTHER" id="PTHR30522">
    <property type="entry name" value="NUCLEOSIDE TRIPHOSPHATE PYROPHOSPHOHYDROLASE"/>
    <property type="match status" value="1"/>
</dbReference>
<evidence type="ECO:0000259" key="2">
    <source>
        <dbReference type="Pfam" id="PF03819"/>
    </source>
</evidence>
<dbReference type="Gene3D" id="1.10.287.1080">
    <property type="entry name" value="MazG-like"/>
    <property type="match status" value="2"/>
</dbReference>
<dbReference type="GO" id="GO:0046081">
    <property type="term" value="P:dUTP catabolic process"/>
    <property type="evidence" value="ECO:0007669"/>
    <property type="project" value="TreeGrafter"/>
</dbReference>
<organism evidence="3 4">
    <name type="scientific">Microlunatus soli</name>
    <dbReference type="NCBI Taxonomy" id="630515"/>
    <lineage>
        <taxon>Bacteria</taxon>
        <taxon>Bacillati</taxon>
        <taxon>Actinomycetota</taxon>
        <taxon>Actinomycetes</taxon>
        <taxon>Propionibacteriales</taxon>
        <taxon>Propionibacteriaceae</taxon>
        <taxon>Microlunatus</taxon>
    </lineage>
</organism>
<dbReference type="InterPro" id="IPR004518">
    <property type="entry name" value="MazG-like_dom"/>
</dbReference>
<dbReference type="EMBL" id="LT629772">
    <property type="protein sequence ID" value="SDS27806.1"/>
    <property type="molecule type" value="Genomic_DNA"/>
</dbReference>
<dbReference type="CDD" id="cd11528">
    <property type="entry name" value="NTP-PPase_MazG_Nterm"/>
    <property type="match status" value="1"/>
</dbReference>
<keyword evidence="3" id="KW-0378">Hydrolase</keyword>
<sequence length="241" mass="26078">MSAEERPAELDADGQQLVRLLEVMRTLRDRCPWDARQTHRTLVQYLVEETAEVIEVIESGTDSTGIDHDHLREELGDLLLQVFFHSTIAAESDPDFTVGSVAGGIADKLIARHPYVYGDGDVPEDLNRSWEARKAEEKGRTSVLEGIPEQLSALARANKIISRARSRSVPVTVPELSAGTAVDAESIGGTMISLVAAAQSRGIDPEQAARDAVRRLESDVLAAEAGRTADGSDQRPTPQGS</sequence>